<evidence type="ECO:0000259" key="6">
    <source>
        <dbReference type="PROSITE" id="PS50240"/>
    </source>
</evidence>
<evidence type="ECO:0000256" key="5">
    <source>
        <dbReference type="SAM" id="SignalP"/>
    </source>
</evidence>
<feature type="domain" description="Peptidase S1" evidence="6">
    <location>
        <begin position="35"/>
        <end position="317"/>
    </location>
</feature>
<dbReference type="InterPro" id="IPR050430">
    <property type="entry name" value="Peptidase_S1"/>
</dbReference>
<dbReference type="PANTHER" id="PTHR24276:SF96">
    <property type="entry name" value="PEPTIDASE S1 DOMAIN-CONTAINING PROTEIN"/>
    <property type="match status" value="1"/>
</dbReference>
<keyword evidence="1" id="KW-0645">Protease</keyword>
<proteinExistence type="predicted"/>
<dbReference type="GO" id="GO:0006508">
    <property type="term" value="P:proteolysis"/>
    <property type="evidence" value="ECO:0007669"/>
    <property type="project" value="UniProtKB-KW"/>
</dbReference>
<dbReference type="Gene3D" id="2.40.10.10">
    <property type="entry name" value="Trypsin-like serine proteases"/>
    <property type="match status" value="1"/>
</dbReference>
<evidence type="ECO:0000256" key="4">
    <source>
        <dbReference type="ARBA" id="ARBA00023157"/>
    </source>
</evidence>
<name>A0A1B6D7L6_9HEMI</name>
<feature type="chain" id="PRO_5008581016" description="Peptidase S1 domain-containing protein" evidence="5">
    <location>
        <begin position="26"/>
        <end position="318"/>
    </location>
</feature>
<dbReference type="PROSITE" id="PS50240">
    <property type="entry name" value="TRYPSIN_DOM"/>
    <property type="match status" value="1"/>
</dbReference>
<dbReference type="PANTHER" id="PTHR24276">
    <property type="entry name" value="POLYSERASE-RELATED"/>
    <property type="match status" value="1"/>
</dbReference>
<keyword evidence="4" id="KW-1015">Disulfide bond</keyword>
<dbReference type="InterPro" id="IPR001254">
    <property type="entry name" value="Trypsin_dom"/>
</dbReference>
<sequence length="318" mass="36775">MHKWDKFIVFILLIIIKAFTHSVLSKPDFCVEDNIKGAGILAIHEKYSDHKYLVYIAYWDSDQTGFTYCTGVLVTLSYVITTAECLRKVRCERSSSRKFKCGYAEGSLFDVIAGRTFLITSGEETQIRKGSEIFIHPDYQPNDLTYNFGILKLQSEFKESELVAERKIRKSSRKMPFYLDSDTDFCTMHFFNKNPCSSKFTKLVRENMYTFTTGGNYGSILSVKVRANDVEARNEKICEKMFDKYEELGYTLDKNMLVCARTAASDYNCRDISEAVVFCSYVPVGFLVKPITCYYGKHPLLFVQFEKLDEWIHSITYN</sequence>
<feature type="signal peptide" evidence="5">
    <location>
        <begin position="1"/>
        <end position="25"/>
    </location>
</feature>
<dbReference type="InterPro" id="IPR009003">
    <property type="entry name" value="Peptidase_S1_PA"/>
</dbReference>
<evidence type="ECO:0000256" key="3">
    <source>
        <dbReference type="ARBA" id="ARBA00022825"/>
    </source>
</evidence>
<evidence type="ECO:0000256" key="2">
    <source>
        <dbReference type="ARBA" id="ARBA00022801"/>
    </source>
</evidence>
<dbReference type="InterPro" id="IPR043504">
    <property type="entry name" value="Peptidase_S1_PA_chymotrypsin"/>
</dbReference>
<keyword evidence="2" id="KW-0378">Hydrolase</keyword>
<gene>
    <name evidence="7" type="ORF">g.17425</name>
</gene>
<keyword evidence="5" id="KW-0732">Signal</keyword>
<dbReference type="Pfam" id="PF00089">
    <property type="entry name" value="Trypsin"/>
    <property type="match status" value="1"/>
</dbReference>
<keyword evidence="3" id="KW-0720">Serine protease</keyword>
<protein>
    <recommendedName>
        <fullName evidence="6">Peptidase S1 domain-containing protein</fullName>
    </recommendedName>
</protein>
<accession>A0A1B6D7L6</accession>
<dbReference type="GO" id="GO:0004252">
    <property type="term" value="F:serine-type endopeptidase activity"/>
    <property type="evidence" value="ECO:0007669"/>
    <property type="project" value="InterPro"/>
</dbReference>
<evidence type="ECO:0000256" key="1">
    <source>
        <dbReference type="ARBA" id="ARBA00022670"/>
    </source>
</evidence>
<organism evidence="7">
    <name type="scientific">Clastoptera arizonana</name>
    <name type="common">Arizona spittle bug</name>
    <dbReference type="NCBI Taxonomy" id="38151"/>
    <lineage>
        <taxon>Eukaryota</taxon>
        <taxon>Metazoa</taxon>
        <taxon>Ecdysozoa</taxon>
        <taxon>Arthropoda</taxon>
        <taxon>Hexapoda</taxon>
        <taxon>Insecta</taxon>
        <taxon>Pterygota</taxon>
        <taxon>Neoptera</taxon>
        <taxon>Paraneoptera</taxon>
        <taxon>Hemiptera</taxon>
        <taxon>Auchenorrhyncha</taxon>
        <taxon>Cercopoidea</taxon>
        <taxon>Clastopteridae</taxon>
        <taxon>Clastoptera</taxon>
    </lineage>
</organism>
<dbReference type="SUPFAM" id="SSF50494">
    <property type="entry name" value="Trypsin-like serine proteases"/>
    <property type="match status" value="1"/>
</dbReference>
<reference evidence="7" key="1">
    <citation type="submission" date="2015-12" db="EMBL/GenBank/DDBJ databases">
        <title>De novo transcriptome assembly of four potential Pierce s Disease insect vectors from Arizona vineyards.</title>
        <authorList>
            <person name="Tassone E.E."/>
        </authorList>
    </citation>
    <scope>NUCLEOTIDE SEQUENCE</scope>
</reference>
<dbReference type="AlphaFoldDB" id="A0A1B6D7L6"/>
<evidence type="ECO:0000313" key="7">
    <source>
        <dbReference type="EMBL" id="JAS21678.1"/>
    </source>
</evidence>
<dbReference type="EMBL" id="GEDC01015620">
    <property type="protein sequence ID" value="JAS21678.1"/>
    <property type="molecule type" value="Transcribed_RNA"/>
</dbReference>